<gene>
    <name evidence="2" type="ORF">HYFRA_00001981</name>
</gene>
<feature type="region of interest" description="Disordered" evidence="1">
    <location>
        <begin position="119"/>
        <end position="151"/>
    </location>
</feature>
<feature type="compositionally biased region" description="Polar residues" evidence="1">
    <location>
        <begin position="984"/>
        <end position="1008"/>
    </location>
</feature>
<feature type="region of interest" description="Disordered" evidence="1">
    <location>
        <begin position="771"/>
        <end position="836"/>
    </location>
</feature>
<dbReference type="EMBL" id="CAJVRL010000001">
    <property type="protein sequence ID" value="CAG8948858.1"/>
    <property type="molecule type" value="Genomic_DNA"/>
</dbReference>
<evidence type="ECO:0000313" key="2">
    <source>
        <dbReference type="EMBL" id="CAG8948858.1"/>
    </source>
</evidence>
<feature type="compositionally biased region" description="Basic and acidic residues" evidence="1">
    <location>
        <begin position="502"/>
        <end position="516"/>
    </location>
</feature>
<evidence type="ECO:0000313" key="3">
    <source>
        <dbReference type="Proteomes" id="UP000696280"/>
    </source>
</evidence>
<feature type="compositionally biased region" description="Polar residues" evidence="1">
    <location>
        <begin position="32"/>
        <end position="41"/>
    </location>
</feature>
<feature type="region of interest" description="Disordered" evidence="1">
    <location>
        <begin position="483"/>
        <end position="518"/>
    </location>
</feature>
<dbReference type="Proteomes" id="UP000696280">
    <property type="component" value="Unassembled WGS sequence"/>
</dbReference>
<feature type="compositionally biased region" description="Polar residues" evidence="1">
    <location>
        <begin position="943"/>
        <end position="956"/>
    </location>
</feature>
<feature type="region of interest" description="Disordered" evidence="1">
    <location>
        <begin position="637"/>
        <end position="667"/>
    </location>
</feature>
<feature type="compositionally biased region" description="Polar residues" evidence="1">
    <location>
        <begin position="1195"/>
        <end position="1204"/>
    </location>
</feature>
<feature type="compositionally biased region" description="Basic and acidic residues" evidence="1">
    <location>
        <begin position="1023"/>
        <end position="1033"/>
    </location>
</feature>
<keyword evidence="3" id="KW-1185">Reference proteome</keyword>
<feature type="compositionally biased region" description="Polar residues" evidence="1">
    <location>
        <begin position="15"/>
        <end position="25"/>
    </location>
</feature>
<feature type="region of interest" description="Disordered" evidence="1">
    <location>
        <begin position="1170"/>
        <end position="1211"/>
    </location>
</feature>
<evidence type="ECO:0000256" key="1">
    <source>
        <dbReference type="SAM" id="MobiDB-lite"/>
    </source>
</evidence>
<feature type="compositionally biased region" description="Basic and acidic residues" evidence="1">
    <location>
        <begin position="128"/>
        <end position="140"/>
    </location>
</feature>
<feature type="compositionally biased region" description="Basic and acidic residues" evidence="1">
    <location>
        <begin position="263"/>
        <end position="276"/>
    </location>
</feature>
<proteinExistence type="predicted"/>
<dbReference type="OrthoDB" id="5341904at2759"/>
<sequence>MGNEQSVPNRRLSKPRTTSSGNLLSQIVPKTPSRQNSQTRIPSKLRYSLFSGSTPSPGPDPEEPVPVEDGPEPRRRRRDLFRSRSSQAKSRTRLDDPVIPTQDVPTPVELPVRRYSVNSNLPYTQPTHDFHTSRQVETRDSGNVFDSGTRPTFNTRASLQHVPYPGHNSRLSLVAEVHSPLPEPGEFTRRSPTRRYSLYNQESDVQVPTPRLSLSGRTNSDITNYGPIRRRSLLQPGIVTRKPVVGNDCRQSLPSQRKTSPQLDEKLQRLSYDSKSRNPPVCNYDHSSLEPPIRPSSPNQRVQTPNSLDYGHIGDFKLGTLRITNGLASPTPSDKTRPITAKDEEDYLTNGGEYKEINRRPLPGRRSNTLPSNTIIAPWVTVRPASPLRHVQKAEKEPLTIETRLPLPDSSLSQYKLRDKQPPNKSDPNQEDTEDMIPTPFSFDTSPMSSGFQVTSKNTAMEDDLFEAETDAQPETAEVVRTGASSYDSGYGSNDSPLATKSSKDDLSPKTLEKADSGYSSNLSLRSFKKNQNAPMVPAKDSHMLRVSRIVSNTNSVSSASVSSTLSSKRSLKSLLQGKLLSRKSFESNNIAKETSPAPVTPQKQPPALPSKDSITLVKTLDVFRPNVPPKSESRMQFLAQQKHKRQQSLPNQALPKPQLKNSSSGELRNKIQKRPQIIQTAHSEPVYTVQAMSGNKLSFPPVPQDTQRHLEERVDAFPGAAFPNTFNRFSALRKSSSKETLGTIFSVGSAEVREEINFARLQGKLPAIPSPIAEIPSRKPAPKQEIRPQSNRRATIQPTTNPVPTWKPVETRRRPSWTRSRESSIPPKSAEEEEEEFEAQVTSFDAISSSLGKSPYDLACVANAIPRPASTGAVVRARSSTEMFEAGTAERLQLRAVSEQTQSSATLQNRHSFGSMKTGHHVSSGLPGHVRTNSRELPPPTHNNRSSWKTHTQQPQEPPVSISEGAGLPIPARETRQRKPPVSMQTQGKISRPRAQSNGPPTPSSDRQSPQPSVDPQHPHPPPRERDNDQQDHWAPQKTFWAERRKSAGEALSARQSMDLSQPGSIRNLPHASPSPSREKIPRANSARADVGGWENSKTWSPVVRQQKREEVVRYQPWTGHSTGSHRNYVPSGRWQEVGRSSSYHHTYGSEALAQALPDASSSLNYYPQSQAQTQNTSPYQMTQRGDYRPPQNRCFSNPIPNTNRERERERRYGNDGAYGAYDGYGYGYEDAYGYEDSYAYGYGDENEEEVREVVRSLHDGRMGTGRMMALEGWEDGVGVR</sequence>
<feature type="compositionally biased region" description="Polar residues" evidence="1">
    <location>
        <begin position="1055"/>
        <end position="1066"/>
    </location>
</feature>
<reference evidence="2" key="1">
    <citation type="submission" date="2021-07" db="EMBL/GenBank/DDBJ databases">
        <authorList>
            <person name="Durling M."/>
        </authorList>
    </citation>
    <scope>NUCLEOTIDE SEQUENCE</scope>
</reference>
<feature type="region of interest" description="Disordered" evidence="1">
    <location>
        <begin position="245"/>
        <end position="309"/>
    </location>
</feature>
<feature type="compositionally biased region" description="Polar residues" evidence="1">
    <location>
        <begin position="442"/>
        <end position="453"/>
    </location>
</feature>
<comment type="caution">
    <text evidence="2">The sequence shown here is derived from an EMBL/GenBank/DDBJ whole genome shotgun (WGS) entry which is preliminary data.</text>
</comment>
<feature type="region of interest" description="Disordered" evidence="1">
    <location>
        <begin position="587"/>
        <end position="614"/>
    </location>
</feature>
<organism evidence="2 3">
    <name type="scientific">Hymenoscyphus fraxineus</name>
    <dbReference type="NCBI Taxonomy" id="746836"/>
    <lineage>
        <taxon>Eukaryota</taxon>
        <taxon>Fungi</taxon>
        <taxon>Dikarya</taxon>
        <taxon>Ascomycota</taxon>
        <taxon>Pezizomycotina</taxon>
        <taxon>Leotiomycetes</taxon>
        <taxon>Helotiales</taxon>
        <taxon>Helotiaceae</taxon>
        <taxon>Hymenoscyphus</taxon>
    </lineage>
</organism>
<feature type="region of interest" description="Disordered" evidence="1">
    <location>
        <begin position="899"/>
        <end position="1134"/>
    </location>
</feature>
<accession>A0A9N9KKX1</accession>
<feature type="compositionally biased region" description="Polar residues" evidence="1">
    <location>
        <begin position="296"/>
        <end position="307"/>
    </location>
</feature>
<feature type="compositionally biased region" description="Polar residues" evidence="1">
    <location>
        <begin position="1170"/>
        <end position="1185"/>
    </location>
</feature>
<feature type="compositionally biased region" description="Low complexity" evidence="1">
    <location>
        <begin position="485"/>
        <end position="496"/>
    </location>
</feature>
<feature type="region of interest" description="Disordered" evidence="1">
    <location>
        <begin position="394"/>
        <end position="453"/>
    </location>
</feature>
<feature type="compositionally biased region" description="Polar residues" evidence="1">
    <location>
        <begin position="788"/>
        <end position="804"/>
    </location>
</feature>
<feature type="compositionally biased region" description="Polar residues" evidence="1">
    <location>
        <begin position="249"/>
        <end position="262"/>
    </location>
</feature>
<feature type="compositionally biased region" description="Acidic residues" evidence="1">
    <location>
        <begin position="60"/>
        <end position="70"/>
    </location>
</feature>
<feature type="region of interest" description="Disordered" evidence="1">
    <location>
        <begin position="200"/>
        <end position="227"/>
    </location>
</feature>
<name>A0A9N9KKX1_9HELO</name>
<evidence type="ECO:0008006" key="4">
    <source>
        <dbReference type="Google" id="ProtNLM"/>
    </source>
</evidence>
<feature type="compositionally biased region" description="Polar residues" evidence="1">
    <location>
        <begin position="899"/>
        <end position="913"/>
    </location>
</feature>
<feature type="region of interest" description="Disordered" evidence="1">
    <location>
        <begin position="1"/>
        <end position="105"/>
    </location>
</feature>
<protein>
    <recommendedName>
        <fullName evidence="4">Proteophosphoglycan ppg4</fullName>
    </recommendedName>
</protein>